<feature type="binding site" evidence="11">
    <location>
        <position position="283"/>
    </location>
    <ligand>
        <name>Mn(2+)</name>
        <dbReference type="ChEBI" id="CHEBI:29035"/>
    </ligand>
</feature>
<dbReference type="RefSeq" id="WP_272445720.1">
    <property type="nucleotide sequence ID" value="NZ_JAMQKC010000004.1"/>
</dbReference>
<feature type="transmembrane region" description="Helical" evidence="12">
    <location>
        <begin position="57"/>
        <end position="76"/>
    </location>
</feature>
<comment type="subcellular location">
    <subcellularLocation>
        <location evidence="1">Cell membrane</location>
        <topology evidence="1">Multi-pass membrane protein</topology>
    </subcellularLocation>
</comment>
<dbReference type="Pfam" id="PF00884">
    <property type="entry name" value="Sulfatase"/>
    <property type="match status" value="1"/>
</dbReference>
<evidence type="ECO:0000256" key="12">
    <source>
        <dbReference type="SAM" id="Phobius"/>
    </source>
</evidence>
<evidence type="ECO:0000313" key="14">
    <source>
        <dbReference type="EMBL" id="MDC3416709.1"/>
    </source>
</evidence>
<dbReference type="CDD" id="cd16015">
    <property type="entry name" value="LTA_synthase"/>
    <property type="match status" value="1"/>
</dbReference>
<comment type="caution">
    <text evidence="14">The sequence shown here is derived from an EMBL/GenBank/DDBJ whole genome shotgun (WGS) entry which is preliminary data.</text>
</comment>
<evidence type="ECO:0000256" key="5">
    <source>
        <dbReference type="ARBA" id="ARBA00022692"/>
    </source>
</evidence>
<evidence type="ECO:0000256" key="7">
    <source>
        <dbReference type="ARBA" id="ARBA00023136"/>
    </source>
</evidence>
<keyword evidence="15" id="KW-1185">Reference proteome</keyword>
<evidence type="ECO:0000256" key="10">
    <source>
        <dbReference type="PIRSR" id="PIRSR005091-2"/>
    </source>
</evidence>
<dbReference type="InterPro" id="IPR017850">
    <property type="entry name" value="Alkaline_phosphatase_core_sf"/>
</dbReference>
<gene>
    <name evidence="14" type="ORF">NC799_07230</name>
</gene>
<accession>A0A9X4AEL2</accession>
<evidence type="ECO:0000256" key="2">
    <source>
        <dbReference type="ARBA" id="ARBA00004936"/>
    </source>
</evidence>
<dbReference type="Proteomes" id="UP001145069">
    <property type="component" value="Unassembled WGS sequence"/>
</dbReference>
<dbReference type="SUPFAM" id="SSF53649">
    <property type="entry name" value="Alkaline phosphatase-like"/>
    <property type="match status" value="1"/>
</dbReference>
<proteinExistence type="inferred from homology"/>
<feature type="transmembrane region" description="Helical" evidence="12">
    <location>
        <begin position="29"/>
        <end position="50"/>
    </location>
</feature>
<evidence type="ECO:0000256" key="1">
    <source>
        <dbReference type="ARBA" id="ARBA00004651"/>
    </source>
</evidence>
<evidence type="ECO:0000256" key="11">
    <source>
        <dbReference type="PIRSR" id="PIRSR005091-3"/>
    </source>
</evidence>
<dbReference type="AlphaFoldDB" id="A0A9X4AEL2"/>
<keyword evidence="6 12" id="KW-1133">Transmembrane helix</keyword>
<feature type="transmembrane region" description="Helical" evidence="12">
    <location>
        <begin position="5"/>
        <end position="23"/>
    </location>
</feature>
<dbReference type="EMBL" id="JAMQKC010000004">
    <property type="protein sequence ID" value="MDC3416709.1"/>
    <property type="molecule type" value="Genomic_DNA"/>
</dbReference>
<keyword evidence="5 12" id="KW-0812">Transmembrane</keyword>
<feature type="transmembrane region" description="Helical" evidence="12">
    <location>
        <begin position="111"/>
        <end position="129"/>
    </location>
</feature>
<dbReference type="Gene3D" id="3.40.720.10">
    <property type="entry name" value="Alkaline Phosphatase, subunit A"/>
    <property type="match status" value="1"/>
</dbReference>
<evidence type="ECO:0000259" key="13">
    <source>
        <dbReference type="Pfam" id="PF00884"/>
    </source>
</evidence>
<organism evidence="14 15">
    <name type="scientific">Aquibacillus salsiterrae</name>
    <dbReference type="NCBI Taxonomy" id="2950439"/>
    <lineage>
        <taxon>Bacteria</taxon>
        <taxon>Bacillati</taxon>
        <taxon>Bacillota</taxon>
        <taxon>Bacilli</taxon>
        <taxon>Bacillales</taxon>
        <taxon>Bacillaceae</taxon>
        <taxon>Aquibacillus</taxon>
    </lineage>
</organism>
<evidence type="ECO:0000256" key="8">
    <source>
        <dbReference type="PIRNR" id="PIRNR005091"/>
    </source>
</evidence>
<keyword evidence="10" id="KW-0479">Metal-binding</keyword>
<evidence type="ECO:0000256" key="6">
    <source>
        <dbReference type="ARBA" id="ARBA00022989"/>
    </source>
</evidence>
<dbReference type="InterPro" id="IPR000917">
    <property type="entry name" value="Sulfatase_N"/>
</dbReference>
<protein>
    <submittedName>
        <fullName evidence="14">LTA synthase family protein</fullName>
    </submittedName>
</protein>
<feature type="domain" description="Sulfatase N-terminal" evidence="13">
    <location>
        <begin position="233"/>
        <end position="528"/>
    </location>
</feature>
<feature type="active site" evidence="9">
    <location>
        <position position="283"/>
    </location>
</feature>
<dbReference type="Gene3D" id="3.30.1120.170">
    <property type="match status" value="1"/>
</dbReference>
<sequence length="619" mass="70664">MRNYFFFFLIMMTIKVIMLRATLFENYNIAMSVWYEISIVALLFAVVELWQRRGKVISYLVIDMILSSVFLGMVVYQRYFETIPTYFDLLQLNQLGSVSDSIALLIKPTDFLYFADIGLLIVVVLLIKIKGYRMTKGISKPVAAFVLMNALLISTINFTFYSSERIMDQTLFSEQHGILNSQMIKAYAENKPTASYVFATKDAGVQTDEISRIKGNIPVKFTDHKYFGAAKDKNLIVIQAESLQDFVINLKIDGQEITPNLNKWVKESFYFTNVFQQIGAGNTSDAEFIMNTSIYPKGDVAVSSLIDGQEIPSLPRILGEQGYRTATFHADDITYWNRDKLYPALGFDEYFAKNYFGDEDVVGIGPSDEVFYQKSMKQLKKFQQQGQPFYAQLVSLTNHTPFEMPEDKQYLDLPAEYEGTLIGNYLQSVRYADEALGQLFQSLQDAGLWDNSVIALYGDHSGVHGRLLQDEDVKLLGDMFGSPYSLIDRFNVPFIVYAPGVSDKNPQEIETTGGQLDMMPTIANLLGVEPNYVYFGQNLLQYENNLLGMRYYLGTGSLFNNDILYTPETSKRTARLYNIGDKDMVSKVVNPEDYFEQNVDQLLQIYDWSDAYLNYLLEK</sequence>
<comment type="similarity">
    <text evidence="3 8">Belongs to the LTA synthase family.</text>
</comment>
<dbReference type="InterPro" id="IPR050448">
    <property type="entry name" value="OpgB/LTA_synthase_biosynth"/>
</dbReference>
<reference evidence="14" key="1">
    <citation type="submission" date="2022-06" db="EMBL/GenBank/DDBJ databases">
        <title>Aquibacillus sp. a new bacterium isolated from soil saline samples.</title>
        <authorList>
            <person name="Galisteo C."/>
            <person name="De La Haba R."/>
            <person name="Sanchez-Porro C."/>
            <person name="Ventosa A."/>
        </authorList>
    </citation>
    <scope>NUCLEOTIDE SEQUENCE</scope>
    <source>
        <strain evidence="14">3ASR75-54</strain>
    </source>
</reference>
<dbReference type="PANTHER" id="PTHR47371:SF3">
    <property type="entry name" value="PHOSPHOGLYCEROL TRANSFERASE I"/>
    <property type="match status" value="1"/>
</dbReference>
<evidence type="ECO:0000313" key="15">
    <source>
        <dbReference type="Proteomes" id="UP001145069"/>
    </source>
</evidence>
<keyword evidence="7 8" id="KW-0472">Membrane</keyword>
<dbReference type="GO" id="GO:0046872">
    <property type="term" value="F:metal ion binding"/>
    <property type="evidence" value="ECO:0007669"/>
    <property type="project" value="UniProtKB-KW"/>
</dbReference>
<feature type="binding site" evidence="11">
    <location>
        <position position="459"/>
    </location>
    <ligand>
        <name>Mn(2+)</name>
        <dbReference type="ChEBI" id="CHEBI:29035"/>
    </ligand>
</feature>
<dbReference type="GO" id="GO:0005886">
    <property type="term" value="C:plasma membrane"/>
    <property type="evidence" value="ECO:0007669"/>
    <property type="project" value="UniProtKB-SubCell"/>
</dbReference>
<keyword evidence="10" id="KW-0464">Manganese</keyword>
<dbReference type="InterPro" id="IPR012160">
    <property type="entry name" value="LtaS-like"/>
</dbReference>
<dbReference type="PANTHER" id="PTHR47371">
    <property type="entry name" value="LIPOTEICHOIC ACID SYNTHASE"/>
    <property type="match status" value="1"/>
</dbReference>
<feature type="binding site" evidence="11">
    <location>
        <position position="460"/>
    </location>
    <ligand>
        <name>Mn(2+)</name>
        <dbReference type="ChEBI" id="CHEBI:29035"/>
    </ligand>
</feature>
<dbReference type="PIRSF" id="PIRSF005091">
    <property type="entry name" value="Mmb_sulf_HI1246"/>
    <property type="match status" value="1"/>
</dbReference>
<feature type="transmembrane region" description="Helical" evidence="12">
    <location>
        <begin position="141"/>
        <end position="161"/>
    </location>
</feature>
<name>A0A9X4AEL2_9BACI</name>
<evidence type="ECO:0000256" key="3">
    <source>
        <dbReference type="ARBA" id="ARBA00009983"/>
    </source>
</evidence>
<evidence type="ECO:0000256" key="9">
    <source>
        <dbReference type="PIRSR" id="PIRSR005091-1"/>
    </source>
</evidence>
<keyword evidence="4 8" id="KW-1003">Cell membrane</keyword>
<feature type="binding site" evidence="11">
    <location>
        <position position="241"/>
    </location>
    <ligand>
        <name>Mn(2+)</name>
        <dbReference type="ChEBI" id="CHEBI:29035"/>
    </ligand>
</feature>
<feature type="binding site" evidence="10">
    <location>
        <position position="399"/>
    </location>
    <ligand>
        <name>substrate</name>
    </ligand>
</feature>
<evidence type="ECO:0000256" key="4">
    <source>
        <dbReference type="ARBA" id="ARBA00022475"/>
    </source>
</evidence>
<comment type="pathway">
    <text evidence="2">Cell wall biogenesis; lipoteichoic acid biosynthesis.</text>
</comment>